<dbReference type="Gene3D" id="1.20.1280.50">
    <property type="match status" value="1"/>
</dbReference>
<dbReference type="RefSeq" id="XP_010468288.1">
    <property type="nucleotide sequence ID" value="XM_010469986.1"/>
</dbReference>
<dbReference type="Proteomes" id="UP000694864">
    <property type="component" value="Chromosome 15"/>
</dbReference>
<dbReference type="CDD" id="cd22157">
    <property type="entry name" value="F-box_AtFBW1-like"/>
    <property type="match status" value="1"/>
</dbReference>
<dbReference type="SMART" id="SM00256">
    <property type="entry name" value="FBOX"/>
    <property type="match status" value="1"/>
</dbReference>
<feature type="domain" description="F-box" evidence="1">
    <location>
        <begin position="1"/>
        <end position="46"/>
    </location>
</feature>
<accession>A0ABM0WAW3</accession>
<dbReference type="PANTHER" id="PTHR31672:SF13">
    <property type="entry name" value="F-BOX PROTEIN CPR30-LIKE"/>
    <property type="match status" value="1"/>
</dbReference>
<protein>
    <submittedName>
        <fullName evidence="3">F-box protein ETP2-like</fullName>
    </submittedName>
</protein>
<dbReference type="InterPro" id="IPR001810">
    <property type="entry name" value="F-box_dom"/>
</dbReference>
<dbReference type="Pfam" id="PF00646">
    <property type="entry name" value="F-box"/>
    <property type="match status" value="1"/>
</dbReference>
<name>A0ABM0WAW3_CAMSA</name>
<dbReference type="SUPFAM" id="SSF81383">
    <property type="entry name" value="F-box domain"/>
    <property type="match status" value="1"/>
</dbReference>
<gene>
    <name evidence="3" type="primary">LOC104748322</name>
</gene>
<organism evidence="2 3">
    <name type="scientific">Camelina sativa</name>
    <name type="common">False flax</name>
    <name type="synonym">Myagrum sativum</name>
    <dbReference type="NCBI Taxonomy" id="90675"/>
    <lineage>
        <taxon>Eukaryota</taxon>
        <taxon>Viridiplantae</taxon>
        <taxon>Streptophyta</taxon>
        <taxon>Embryophyta</taxon>
        <taxon>Tracheophyta</taxon>
        <taxon>Spermatophyta</taxon>
        <taxon>Magnoliopsida</taxon>
        <taxon>eudicotyledons</taxon>
        <taxon>Gunneridae</taxon>
        <taxon>Pentapetalae</taxon>
        <taxon>rosids</taxon>
        <taxon>malvids</taxon>
        <taxon>Brassicales</taxon>
        <taxon>Brassicaceae</taxon>
        <taxon>Camelineae</taxon>
        <taxon>Camelina</taxon>
    </lineage>
</organism>
<dbReference type="InterPro" id="IPR011043">
    <property type="entry name" value="Gal_Oxase/kelch_b-propeller"/>
</dbReference>
<dbReference type="PROSITE" id="PS50181">
    <property type="entry name" value="FBOX"/>
    <property type="match status" value="1"/>
</dbReference>
<evidence type="ECO:0000313" key="3">
    <source>
        <dbReference type="RefSeq" id="XP_010468288.1"/>
    </source>
</evidence>
<dbReference type="InterPro" id="IPR006527">
    <property type="entry name" value="F-box-assoc_dom_typ1"/>
</dbReference>
<sequence length="387" mass="44718">MTKPELPEDLVEEILCRVPATSLKRLRSTCKRWNRLFNDDGRFARKHLDKATKQFMVLMLTNQYSIGPVSIDLSRTIPSVEVKAEYSLIDPQPEYSAKLDIERVIHCDGVLLCTFWSNMSRIVVWNPLTGEQRWIRTGYRSQSGRAFNIGYCQGDNKSCNKSYRVLSCYCDIHNFEMYEFNSDTWRSLGDICPGWRLRPHVSVSLKGSTYTFAEDETKTPPNLSLLKIDYSTEKSVPVPLPCDQGIEYEESTLSVVREEKLALLSQRDEKSKTEIWVTNKIDETTKAVSWSKVLAFDMSPDLRISDFGSFLLDEEKKVLVYCDTLFEDDDYHRDIIYIVREDNNKVIEEEFVADKVDLCSQTILNYVPSLDKIKQAKAQGKRKRGDD</sequence>
<dbReference type="InterPro" id="IPR036047">
    <property type="entry name" value="F-box-like_dom_sf"/>
</dbReference>
<reference evidence="2" key="1">
    <citation type="journal article" date="2014" name="Nat. Commun.">
        <title>The emerging biofuel crop Camelina sativa retains a highly undifferentiated hexaploid genome structure.</title>
        <authorList>
            <person name="Kagale S."/>
            <person name="Koh C."/>
            <person name="Nixon J."/>
            <person name="Bollina V."/>
            <person name="Clarke W.E."/>
            <person name="Tuteja R."/>
            <person name="Spillane C."/>
            <person name="Robinson S.J."/>
            <person name="Links M.G."/>
            <person name="Clarke C."/>
            <person name="Higgins E.E."/>
            <person name="Huebert T."/>
            <person name="Sharpe A.G."/>
            <person name="Parkin I.A."/>
        </authorList>
    </citation>
    <scope>NUCLEOTIDE SEQUENCE [LARGE SCALE GENOMIC DNA]</scope>
    <source>
        <strain evidence="2">cv. DH55</strain>
    </source>
</reference>
<proteinExistence type="predicted"/>
<dbReference type="NCBIfam" id="TIGR01640">
    <property type="entry name" value="F_box_assoc_1"/>
    <property type="match status" value="1"/>
</dbReference>
<dbReference type="SUPFAM" id="SSF50965">
    <property type="entry name" value="Galactose oxidase, central domain"/>
    <property type="match status" value="1"/>
</dbReference>
<dbReference type="InterPro" id="IPR050796">
    <property type="entry name" value="SCF_F-box_component"/>
</dbReference>
<reference evidence="3" key="2">
    <citation type="submission" date="2025-08" db="UniProtKB">
        <authorList>
            <consortium name="RefSeq"/>
        </authorList>
    </citation>
    <scope>IDENTIFICATION</scope>
    <source>
        <tissue evidence="3">Leaf</tissue>
    </source>
</reference>
<keyword evidence="2" id="KW-1185">Reference proteome</keyword>
<evidence type="ECO:0000259" key="1">
    <source>
        <dbReference type="PROSITE" id="PS50181"/>
    </source>
</evidence>
<dbReference type="Pfam" id="PF07734">
    <property type="entry name" value="FBA_1"/>
    <property type="match status" value="1"/>
</dbReference>
<dbReference type="PANTHER" id="PTHR31672">
    <property type="entry name" value="BNACNNG10540D PROTEIN"/>
    <property type="match status" value="1"/>
</dbReference>
<evidence type="ECO:0000313" key="2">
    <source>
        <dbReference type="Proteomes" id="UP000694864"/>
    </source>
</evidence>
<dbReference type="InterPro" id="IPR017451">
    <property type="entry name" value="F-box-assoc_interact_dom"/>
</dbReference>
<dbReference type="GeneID" id="104748322"/>